<gene>
    <name evidence="2" type="ORF">CQW23_15986</name>
</gene>
<accession>A0A2G2WNL3</accession>
<keyword evidence="3" id="KW-1185">Reference proteome</keyword>
<comment type="caution">
    <text evidence="2">The sequence shown here is derived from an EMBL/GenBank/DDBJ whole genome shotgun (WGS) entry which is preliminary data.</text>
</comment>
<protein>
    <submittedName>
        <fullName evidence="2">Uncharacterized protein</fullName>
    </submittedName>
</protein>
<dbReference type="STRING" id="33114.A0A2G2WNL3"/>
<dbReference type="OrthoDB" id="1925372at2759"/>
<feature type="region of interest" description="Disordered" evidence="1">
    <location>
        <begin position="184"/>
        <end position="215"/>
    </location>
</feature>
<name>A0A2G2WNL3_CAPBA</name>
<dbReference type="AlphaFoldDB" id="A0A2G2WNL3"/>
<proteinExistence type="predicted"/>
<dbReference type="PANTHER" id="PTHR35729">
    <property type="entry name" value="T1B9.12 PROTEIN"/>
    <property type="match status" value="1"/>
</dbReference>
<feature type="region of interest" description="Disordered" evidence="1">
    <location>
        <begin position="353"/>
        <end position="380"/>
    </location>
</feature>
<dbReference type="PANTHER" id="PTHR35729:SF5">
    <property type="match status" value="1"/>
</dbReference>
<reference evidence="3" key="2">
    <citation type="journal article" date="2017" name="J. Anim. Genet.">
        <title>Multiple reference genome sequences of hot pepper reveal the massive evolution of plant disease resistance genes by retroduplication.</title>
        <authorList>
            <person name="Kim S."/>
            <person name="Park J."/>
            <person name="Yeom S.-I."/>
            <person name="Kim Y.-M."/>
            <person name="Seo E."/>
            <person name="Kim K.-T."/>
            <person name="Kim M.-S."/>
            <person name="Lee J.M."/>
            <person name="Cheong K."/>
            <person name="Shin H.-S."/>
            <person name="Kim S.-B."/>
            <person name="Han K."/>
            <person name="Lee J."/>
            <person name="Park M."/>
            <person name="Lee H.-A."/>
            <person name="Lee H.-Y."/>
            <person name="Lee Y."/>
            <person name="Oh S."/>
            <person name="Lee J.H."/>
            <person name="Choi E."/>
            <person name="Choi E."/>
            <person name="Lee S.E."/>
            <person name="Jeon J."/>
            <person name="Kim H."/>
            <person name="Choi G."/>
            <person name="Song H."/>
            <person name="Lee J."/>
            <person name="Lee S.-C."/>
            <person name="Kwon J.-K."/>
            <person name="Lee H.-Y."/>
            <person name="Koo N."/>
            <person name="Hong Y."/>
            <person name="Kim R.W."/>
            <person name="Kang W.-H."/>
            <person name="Huh J.H."/>
            <person name="Kang B.-C."/>
            <person name="Yang T.-J."/>
            <person name="Lee Y.-H."/>
            <person name="Bennetzen J.L."/>
            <person name="Choi D."/>
        </authorList>
    </citation>
    <scope>NUCLEOTIDE SEQUENCE [LARGE SCALE GENOMIC DNA]</scope>
    <source>
        <strain evidence="3">cv. PBC81</strain>
    </source>
</reference>
<evidence type="ECO:0000313" key="3">
    <source>
        <dbReference type="Proteomes" id="UP000224567"/>
    </source>
</evidence>
<dbReference type="EMBL" id="MLFT02000006">
    <property type="protein sequence ID" value="PHT46828.1"/>
    <property type="molecule type" value="Genomic_DNA"/>
</dbReference>
<feature type="compositionally biased region" description="Polar residues" evidence="1">
    <location>
        <begin position="371"/>
        <end position="380"/>
    </location>
</feature>
<reference evidence="2 3" key="1">
    <citation type="journal article" date="2017" name="Genome Biol.">
        <title>New reference genome sequences of hot pepper reveal the massive evolution of plant disease-resistance genes by retroduplication.</title>
        <authorList>
            <person name="Kim S."/>
            <person name="Park J."/>
            <person name="Yeom S.I."/>
            <person name="Kim Y.M."/>
            <person name="Seo E."/>
            <person name="Kim K.T."/>
            <person name="Kim M.S."/>
            <person name="Lee J.M."/>
            <person name="Cheong K."/>
            <person name="Shin H.S."/>
            <person name="Kim S.B."/>
            <person name="Han K."/>
            <person name="Lee J."/>
            <person name="Park M."/>
            <person name="Lee H.A."/>
            <person name="Lee H.Y."/>
            <person name="Lee Y."/>
            <person name="Oh S."/>
            <person name="Lee J.H."/>
            <person name="Choi E."/>
            <person name="Choi E."/>
            <person name="Lee S.E."/>
            <person name="Jeon J."/>
            <person name="Kim H."/>
            <person name="Choi G."/>
            <person name="Song H."/>
            <person name="Lee J."/>
            <person name="Lee S.C."/>
            <person name="Kwon J.K."/>
            <person name="Lee H.Y."/>
            <person name="Koo N."/>
            <person name="Hong Y."/>
            <person name="Kim R.W."/>
            <person name="Kang W.H."/>
            <person name="Huh J.H."/>
            <person name="Kang B.C."/>
            <person name="Yang T.J."/>
            <person name="Lee Y.H."/>
            <person name="Bennetzen J.L."/>
            <person name="Choi D."/>
        </authorList>
    </citation>
    <scope>NUCLEOTIDE SEQUENCE [LARGE SCALE GENOMIC DNA]</scope>
    <source>
        <strain evidence="3">cv. PBC81</strain>
    </source>
</reference>
<evidence type="ECO:0000256" key="1">
    <source>
        <dbReference type="SAM" id="MobiDB-lite"/>
    </source>
</evidence>
<feature type="compositionally biased region" description="Polar residues" evidence="1">
    <location>
        <begin position="192"/>
        <end position="202"/>
    </location>
</feature>
<dbReference type="Proteomes" id="UP000224567">
    <property type="component" value="Unassembled WGS sequence"/>
</dbReference>
<organism evidence="2 3">
    <name type="scientific">Capsicum baccatum</name>
    <name type="common">Peruvian pepper</name>
    <dbReference type="NCBI Taxonomy" id="33114"/>
    <lineage>
        <taxon>Eukaryota</taxon>
        <taxon>Viridiplantae</taxon>
        <taxon>Streptophyta</taxon>
        <taxon>Embryophyta</taxon>
        <taxon>Tracheophyta</taxon>
        <taxon>Spermatophyta</taxon>
        <taxon>Magnoliopsida</taxon>
        <taxon>eudicotyledons</taxon>
        <taxon>Gunneridae</taxon>
        <taxon>Pentapetalae</taxon>
        <taxon>asterids</taxon>
        <taxon>lamiids</taxon>
        <taxon>Solanales</taxon>
        <taxon>Solanaceae</taxon>
        <taxon>Solanoideae</taxon>
        <taxon>Capsiceae</taxon>
        <taxon>Capsicum</taxon>
    </lineage>
</organism>
<evidence type="ECO:0000313" key="2">
    <source>
        <dbReference type="EMBL" id="PHT46828.1"/>
    </source>
</evidence>
<sequence length="380" mass="41273">MVGLVDSWCFCNGGGKSEKMKATIFSGKGPAMAHRAVSGTGFLIHRNLLLTTHVVLPSVAAAEAAEIRLQNGVAARLFPHRFFITSSVLDLTIVGLDVMDGDTNANVQQPHYLKNCSKPNLELGSAGFVVHGNLAFMVCDPMKLAKSPNSKSSSTSTPIGKNGNTQIQLLDINFPPRINIKAAGSPQHVRKTLSNSDDNCTNKAREENSSDIGQLSAVPDAEVASTGSVNGAQSEVESSCCLIEVLEAQHEYNSDGETTMYSAETAESRNYPSPKGGRFQQVGRSQTCVNYNRWGPVSKNSAARRAMQVQKRNNMQGRKVYSQGATLQRSNDYYSPTVSLIMKKRNNLEPQISPRRLSAGNSSPRWMRLSAGNSSPRWMF</sequence>